<dbReference type="EMBL" id="CP031035">
    <property type="protein sequence ID" value="QDZ19342.1"/>
    <property type="molecule type" value="Genomic_DNA"/>
</dbReference>
<evidence type="ECO:0000256" key="1">
    <source>
        <dbReference type="SAM" id="MobiDB-lite"/>
    </source>
</evidence>
<dbReference type="AlphaFoldDB" id="A0A5B8MJ17"/>
<gene>
    <name evidence="2" type="ORF">A3770_02p18600</name>
</gene>
<evidence type="ECO:0000313" key="2">
    <source>
        <dbReference type="EMBL" id="QDZ19342.1"/>
    </source>
</evidence>
<name>A0A5B8MJ17_9CHLO</name>
<feature type="region of interest" description="Disordered" evidence="1">
    <location>
        <begin position="1"/>
        <end position="27"/>
    </location>
</feature>
<organism evidence="2 3">
    <name type="scientific">Chloropicon primus</name>
    <dbReference type="NCBI Taxonomy" id="1764295"/>
    <lineage>
        <taxon>Eukaryota</taxon>
        <taxon>Viridiplantae</taxon>
        <taxon>Chlorophyta</taxon>
        <taxon>Chloropicophyceae</taxon>
        <taxon>Chloropicales</taxon>
        <taxon>Chloropicaceae</taxon>
        <taxon>Chloropicon</taxon>
    </lineage>
</organism>
<proteinExistence type="predicted"/>
<keyword evidence="3" id="KW-1185">Reference proteome</keyword>
<reference evidence="2 3" key="1">
    <citation type="submission" date="2018-07" db="EMBL/GenBank/DDBJ databases">
        <title>The complete nuclear genome of the prasinophyte Chloropicon primus (CCMP1205).</title>
        <authorList>
            <person name="Pombert J.-F."/>
            <person name="Otis C."/>
            <person name="Turmel M."/>
            <person name="Lemieux C."/>
        </authorList>
    </citation>
    <scope>NUCLEOTIDE SEQUENCE [LARGE SCALE GENOMIC DNA]</scope>
    <source>
        <strain evidence="2 3">CCMP1205</strain>
    </source>
</reference>
<feature type="compositionally biased region" description="Basic residues" evidence="1">
    <location>
        <begin position="12"/>
        <end position="27"/>
    </location>
</feature>
<dbReference type="Proteomes" id="UP000316726">
    <property type="component" value="Chromosome 2"/>
</dbReference>
<protein>
    <submittedName>
        <fullName evidence="2">Uncharacterized protein</fullName>
    </submittedName>
</protein>
<feature type="region of interest" description="Disordered" evidence="1">
    <location>
        <begin position="916"/>
        <end position="942"/>
    </location>
</feature>
<sequence>MSQPNADGRGKGGAKRSTGRRKQKRKMPYLAKRSLEFSVDVVELTSELKGKETTFDRVLEIFRTAAGQQEAELGYCRHKHLLHKLVFKVLLREFSALPEDDKGLEATCLAYASLVVEFNLVQDLVEELKQATARGADEERDGQDGVLRRVFSHLARVDQEFWGQVQTGLKRKTGFGTGSCNKPGREQGPHPCNQKRTPKKLHLLRASERALLSLEDWPEYLTRQAAFKRTDASNFLNYFDAFQIAVAEATAKGSGPTEGIAELVLRVLRAAMTLLRSLEDAMKVVDALLLTQRFVYFRNSLGSLFSKSFVESSIVSISNKTAKNDESFVLVLREILLCLLIDPKKTIEKLLRGGLCHSSQVAIVVDVFVGLPILVKLKDGEPGASCYTLEILASFFAEFLGGTTRCMNEERNLLGLINGLTGHREPGTLAGSPIEAAEVLHVFLVARGDKEVAEASSFRILQHLLECTVGGGSAKCSNGDVLAVMNIVDKYWEGRDLSKEDSPRLGFYLETAEVVSRISSMCEDCLSTAGGSEVILKEKLRSLVEESGGVVNDAKKRGMLSRMTFLDSECSSQVPTTSIGLVESLCSLVLQPAEDPIAMIKQMLSIDCVASDRSLGAARRLTIWHMSTRNPPSVCGIIERLWWEMCANLKEWINRSPLRALKCALLDVIARVLPWCTRGETKHFCCFLFPVTILHRLGENVMCSEEYLLSSLQVLGATERAEMKVLFTEDLTDAKEIASGILKLDLIESIAKGVRALGSVYGEEHDARIPGQALHQLSIALCMACVESLKWMNSSWTKALSLHCFRVLCDTVSRLGRDKIDCLNNLVLEMTHIIFDPEFRSAYACKSPFWVECEAVVEKMFVDSGADPTALAEKLCAVRSPAARQTHLSRLVQVLSSGLKGSPLEDAIRSAMLAQDANEDEDEDETFHEEEPGSKAEAGNASLPGLRYTKSFMLGVLDKLLQDHPKLPVPDGCTLPF</sequence>
<accession>A0A5B8MJ17</accession>
<evidence type="ECO:0000313" key="3">
    <source>
        <dbReference type="Proteomes" id="UP000316726"/>
    </source>
</evidence>
<feature type="compositionally biased region" description="Acidic residues" evidence="1">
    <location>
        <begin position="917"/>
        <end position="928"/>
    </location>
</feature>
<feature type="region of interest" description="Disordered" evidence="1">
    <location>
        <begin position="173"/>
        <end position="198"/>
    </location>
</feature>